<dbReference type="Gene3D" id="2.130.10.10">
    <property type="entry name" value="YVTN repeat-like/Quinoprotein amine dehydrogenase"/>
    <property type="match status" value="1"/>
</dbReference>
<gene>
    <name evidence="2" type="ORF">M501DRAFT_1016690</name>
</gene>
<feature type="region of interest" description="Disordered" evidence="1">
    <location>
        <begin position="88"/>
        <end position="122"/>
    </location>
</feature>
<protein>
    <recommendedName>
        <fullName evidence="4">Nucleoporin NUP37</fullName>
    </recommendedName>
</protein>
<evidence type="ECO:0000313" key="3">
    <source>
        <dbReference type="Proteomes" id="UP000799429"/>
    </source>
</evidence>
<comment type="caution">
    <text evidence="2">The sequence shown here is derived from an EMBL/GenBank/DDBJ whole genome shotgun (WGS) entry which is preliminary data.</text>
</comment>
<dbReference type="EMBL" id="MU006096">
    <property type="protein sequence ID" value="KAF2838597.1"/>
    <property type="molecule type" value="Genomic_DNA"/>
</dbReference>
<sequence>MSALPVHRVLKKGKTAQLCYDLPHRITEAKVYPVTAPNGSTIIIYGRSNGITVLWSGGRSLKKRKASEAPQEPETNGNNEDAIMIIDSDEEEEAPTKRKADNIPDAEFESEEEETDFSESYPPIVQRLTLPLGTQVLHIAIPSIPIKPSIKGSNSLPQMFYDMIVFSVACADNSIKILTLPLSPPSNEAIEQETVGEGIVNISGPTGHQRVPDGLSMAWTAREPLSPVHELEEDDTMEIDATPTSKAFLSRSHSHPRNTQWDLVLASHSTELSGIFHIFRVPVTLDGDDYMLERPTGSSFTQYLSSPAASVTFSPAHYPSKKHLQLLIVESKGAVRIFNPLAPSRARPRSSRQETDSRNKVNRGSWVASFLTPFDLSKSKTTSADMVRRKRILSAQWTTNGSSVLMLLSDGEWGIWDFEGSGPSPPGASFGASALTFSMRGFIGAATRATHLKKPKSGRLSLEPATPNTRRVKEEALFSGSKTLSSSTVMNGGISVRTCHPLSGHPDESVIIWFGDEVYRIPQLHQFWSRSVSSGGGTGSLYGPGLSHVDGIKLFNERISHIDQFPIQRAAARVTKNTDLLIAAESRLLIHMSSAMVASANAPLFAKEKEADNTASVDQSLLLRGELDTVGLDRVMESMGSLGTAPRRVGFAA</sequence>
<feature type="region of interest" description="Disordered" evidence="1">
    <location>
        <begin position="340"/>
        <end position="360"/>
    </location>
</feature>
<dbReference type="InterPro" id="IPR015943">
    <property type="entry name" value="WD40/YVTN_repeat-like_dom_sf"/>
</dbReference>
<evidence type="ECO:0000313" key="2">
    <source>
        <dbReference type="EMBL" id="KAF2838597.1"/>
    </source>
</evidence>
<evidence type="ECO:0008006" key="4">
    <source>
        <dbReference type="Google" id="ProtNLM"/>
    </source>
</evidence>
<dbReference type="OrthoDB" id="5323870at2759"/>
<evidence type="ECO:0000256" key="1">
    <source>
        <dbReference type="SAM" id="MobiDB-lite"/>
    </source>
</evidence>
<reference evidence="2" key="1">
    <citation type="journal article" date="2020" name="Stud. Mycol.">
        <title>101 Dothideomycetes genomes: a test case for predicting lifestyles and emergence of pathogens.</title>
        <authorList>
            <person name="Haridas S."/>
            <person name="Albert R."/>
            <person name="Binder M."/>
            <person name="Bloem J."/>
            <person name="Labutti K."/>
            <person name="Salamov A."/>
            <person name="Andreopoulos B."/>
            <person name="Baker S."/>
            <person name="Barry K."/>
            <person name="Bills G."/>
            <person name="Bluhm B."/>
            <person name="Cannon C."/>
            <person name="Castanera R."/>
            <person name="Culley D."/>
            <person name="Daum C."/>
            <person name="Ezra D."/>
            <person name="Gonzalez J."/>
            <person name="Henrissat B."/>
            <person name="Kuo A."/>
            <person name="Liang C."/>
            <person name="Lipzen A."/>
            <person name="Lutzoni F."/>
            <person name="Magnuson J."/>
            <person name="Mondo S."/>
            <person name="Nolan M."/>
            <person name="Ohm R."/>
            <person name="Pangilinan J."/>
            <person name="Park H.-J."/>
            <person name="Ramirez L."/>
            <person name="Alfaro M."/>
            <person name="Sun H."/>
            <person name="Tritt A."/>
            <person name="Yoshinaga Y."/>
            <person name="Zwiers L.-H."/>
            <person name="Turgeon B."/>
            <person name="Goodwin S."/>
            <person name="Spatafora J."/>
            <person name="Crous P."/>
            <person name="Grigoriev I."/>
        </authorList>
    </citation>
    <scope>NUCLEOTIDE SEQUENCE</scope>
    <source>
        <strain evidence="2">CBS 101060</strain>
    </source>
</reference>
<organism evidence="2 3">
    <name type="scientific">Patellaria atrata CBS 101060</name>
    <dbReference type="NCBI Taxonomy" id="1346257"/>
    <lineage>
        <taxon>Eukaryota</taxon>
        <taxon>Fungi</taxon>
        <taxon>Dikarya</taxon>
        <taxon>Ascomycota</taxon>
        <taxon>Pezizomycotina</taxon>
        <taxon>Dothideomycetes</taxon>
        <taxon>Dothideomycetes incertae sedis</taxon>
        <taxon>Patellariales</taxon>
        <taxon>Patellariaceae</taxon>
        <taxon>Patellaria</taxon>
    </lineage>
</organism>
<accession>A0A9P4SB46</accession>
<proteinExistence type="predicted"/>
<feature type="compositionally biased region" description="Acidic residues" evidence="1">
    <location>
        <begin position="104"/>
        <end position="117"/>
    </location>
</feature>
<keyword evidence="3" id="KW-1185">Reference proteome</keyword>
<dbReference type="Proteomes" id="UP000799429">
    <property type="component" value="Unassembled WGS sequence"/>
</dbReference>
<name>A0A9P4SB46_9PEZI</name>
<dbReference type="AlphaFoldDB" id="A0A9P4SB46"/>